<dbReference type="InterPro" id="IPR006204">
    <property type="entry name" value="GHMP_kinase_N_dom"/>
</dbReference>
<evidence type="ECO:0000256" key="5">
    <source>
        <dbReference type="ARBA" id="ARBA00022605"/>
    </source>
</evidence>
<keyword evidence="17" id="KW-1185">Reference proteome</keyword>
<keyword evidence="7 13" id="KW-0791">Threonine biosynthesis</keyword>
<comment type="similarity">
    <text evidence="2 13">Belongs to the GHMP kinase family. Homoserine kinase subfamily.</text>
</comment>
<dbReference type="Pfam" id="PF08544">
    <property type="entry name" value="GHMP_kinases_C"/>
    <property type="match status" value="1"/>
</dbReference>
<dbReference type="RefSeq" id="WP_344971286.1">
    <property type="nucleotide sequence ID" value="NZ_BAABDD010000010.1"/>
</dbReference>
<dbReference type="Gene3D" id="3.30.230.10">
    <property type="match status" value="1"/>
</dbReference>
<evidence type="ECO:0000256" key="13">
    <source>
        <dbReference type="HAMAP-Rule" id="MF_00384"/>
    </source>
</evidence>
<keyword evidence="8 13" id="KW-0547">Nucleotide-binding</keyword>
<name>A0ABP7FSK5_9ACTN</name>
<evidence type="ECO:0000259" key="14">
    <source>
        <dbReference type="Pfam" id="PF00288"/>
    </source>
</evidence>
<accession>A0ABP7FSK5</accession>
<feature type="binding site" evidence="13">
    <location>
        <begin position="94"/>
        <end position="104"/>
    </location>
    <ligand>
        <name>ATP</name>
        <dbReference type="ChEBI" id="CHEBI:30616"/>
    </ligand>
</feature>
<evidence type="ECO:0000256" key="3">
    <source>
        <dbReference type="ARBA" id="ARBA00012078"/>
    </source>
</evidence>
<dbReference type="InterPro" id="IPR000870">
    <property type="entry name" value="Homoserine_kinase"/>
</dbReference>
<comment type="function">
    <text evidence="12 13">Catalyzes the ATP-dependent phosphorylation of L-homoserine to L-homoserine phosphate.</text>
</comment>
<feature type="domain" description="GHMP kinase N-terminal" evidence="14">
    <location>
        <begin position="66"/>
        <end position="153"/>
    </location>
</feature>
<dbReference type="InterPro" id="IPR020568">
    <property type="entry name" value="Ribosomal_Su5_D2-typ_SF"/>
</dbReference>
<keyword evidence="9 13" id="KW-0418">Kinase</keyword>
<dbReference type="InterPro" id="IPR013750">
    <property type="entry name" value="GHMP_kinase_C_dom"/>
</dbReference>
<keyword evidence="13" id="KW-0963">Cytoplasm</keyword>
<protein>
    <recommendedName>
        <fullName evidence="4 13">Homoserine kinase</fullName>
        <shortName evidence="13">HK</shortName>
        <shortName evidence="13">HSK</shortName>
        <ecNumber evidence="3 13">2.7.1.39</ecNumber>
    </recommendedName>
</protein>
<evidence type="ECO:0000256" key="7">
    <source>
        <dbReference type="ARBA" id="ARBA00022697"/>
    </source>
</evidence>
<evidence type="ECO:0000256" key="6">
    <source>
        <dbReference type="ARBA" id="ARBA00022679"/>
    </source>
</evidence>
<dbReference type="Gene3D" id="3.30.70.890">
    <property type="entry name" value="GHMP kinase, C-terminal domain"/>
    <property type="match status" value="1"/>
</dbReference>
<dbReference type="PIRSF" id="PIRSF000676">
    <property type="entry name" value="Homoser_kin"/>
    <property type="match status" value="1"/>
</dbReference>
<dbReference type="SUPFAM" id="SSF54211">
    <property type="entry name" value="Ribosomal protein S5 domain 2-like"/>
    <property type="match status" value="1"/>
</dbReference>
<comment type="subcellular location">
    <subcellularLocation>
        <location evidence="13">Cytoplasm</location>
    </subcellularLocation>
</comment>
<dbReference type="NCBIfam" id="TIGR00191">
    <property type="entry name" value="thrB"/>
    <property type="match status" value="1"/>
</dbReference>
<gene>
    <name evidence="13 16" type="primary">thrB</name>
    <name evidence="16" type="ORF">GCM10022402_25570</name>
</gene>
<reference evidence="17" key="1">
    <citation type="journal article" date="2019" name="Int. J. Syst. Evol. Microbiol.">
        <title>The Global Catalogue of Microorganisms (GCM) 10K type strain sequencing project: providing services to taxonomists for standard genome sequencing and annotation.</title>
        <authorList>
            <consortium name="The Broad Institute Genomics Platform"/>
            <consortium name="The Broad Institute Genome Sequencing Center for Infectious Disease"/>
            <person name="Wu L."/>
            <person name="Ma J."/>
        </authorList>
    </citation>
    <scope>NUCLEOTIDE SEQUENCE [LARGE SCALE GENOMIC DNA]</scope>
    <source>
        <strain evidence="17">JCM 17137</strain>
    </source>
</reference>
<organism evidence="16 17">
    <name type="scientific">Salinactinospora qingdaonensis</name>
    <dbReference type="NCBI Taxonomy" id="702744"/>
    <lineage>
        <taxon>Bacteria</taxon>
        <taxon>Bacillati</taxon>
        <taxon>Actinomycetota</taxon>
        <taxon>Actinomycetes</taxon>
        <taxon>Streptosporangiales</taxon>
        <taxon>Nocardiopsidaceae</taxon>
        <taxon>Salinactinospora</taxon>
    </lineage>
</organism>
<dbReference type="HAMAP" id="MF_00384">
    <property type="entry name" value="Homoser_kinase"/>
    <property type="match status" value="1"/>
</dbReference>
<dbReference type="PRINTS" id="PR00958">
    <property type="entry name" value="HOMSERKINASE"/>
</dbReference>
<dbReference type="EC" id="2.7.1.39" evidence="3 13"/>
<evidence type="ECO:0000256" key="11">
    <source>
        <dbReference type="ARBA" id="ARBA00049375"/>
    </source>
</evidence>
<comment type="pathway">
    <text evidence="1 13">Amino-acid biosynthesis; L-threonine biosynthesis; L-threonine from L-aspartate: step 4/5.</text>
</comment>
<evidence type="ECO:0000256" key="4">
    <source>
        <dbReference type="ARBA" id="ARBA00017858"/>
    </source>
</evidence>
<evidence type="ECO:0000256" key="2">
    <source>
        <dbReference type="ARBA" id="ARBA00007370"/>
    </source>
</evidence>
<dbReference type="InterPro" id="IPR006203">
    <property type="entry name" value="GHMP_knse_ATP-bd_CS"/>
</dbReference>
<feature type="domain" description="GHMP kinase C-terminal" evidence="15">
    <location>
        <begin position="223"/>
        <end position="278"/>
    </location>
</feature>
<evidence type="ECO:0000256" key="12">
    <source>
        <dbReference type="ARBA" id="ARBA00049954"/>
    </source>
</evidence>
<evidence type="ECO:0000256" key="8">
    <source>
        <dbReference type="ARBA" id="ARBA00022741"/>
    </source>
</evidence>
<dbReference type="PROSITE" id="PS00627">
    <property type="entry name" value="GHMP_KINASES_ATP"/>
    <property type="match status" value="1"/>
</dbReference>
<dbReference type="EMBL" id="BAABDD010000010">
    <property type="protein sequence ID" value="GAA3744825.1"/>
    <property type="molecule type" value="Genomic_DNA"/>
</dbReference>
<dbReference type="SUPFAM" id="SSF55060">
    <property type="entry name" value="GHMP Kinase, C-terminal domain"/>
    <property type="match status" value="1"/>
</dbReference>
<comment type="catalytic activity">
    <reaction evidence="11 13">
        <text>L-homoserine + ATP = O-phospho-L-homoserine + ADP + H(+)</text>
        <dbReference type="Rhea" id="RHEA:13985"/>
        <dbReference type="ChEBI" id="CHEBI:15378"/>
        <dbReference type="ChEBI" id="CHEBI:30616"/>
        <dbReference type="ChEBI" id="CHEBI:57476"/>
        <dbReference type="ChEBI" id="CHEBI:57590"/>
        <dbReference type="ChEBI" id="CHEBI:456216"/>
        <dbReference type="EC" id="2.7.1.39"/>
    </reaction>
</comment>
<evidence type="ECO:0000259" key="15">
    <source>
        <dbReference type="Pfam" id="PF08544"/>
    </source>
</evidence>
<dbReference type="Proteomes" id="UP001500908">
    <property type="component" value="Unassembled WGS sequence"/>
</dbReference>
<keyword evidence="5 13" id="KW-0028">Amino-acid biosynthesis</keyword>
<dbReference type="InterPro" id="IPR014721">
    <property type="entry name" value="Ribsml_uS5_D2-typ_fold_subgr"/>
</dbReference>
<dbReference type="PANTHER" id="PTHR20861:SF1">
    <property type="entry name" value="HOMOSERINE KINASE"/>
    <property type="match status" value="1"/>
</dbReference>
<evidence type="ECO:0000313" key="17">
    <source>
        <dbReference type="Proteomes" id="UP001500908"/>
    </source>
</evidence>
<dbReference type="GO" id="GO:0016301">
    <property type="term" value="F:kinase activity"/>
    <property type="evidence" value="ECO:0007669"/>
    <property type="project" value="UniProtKB-KW"/>
</dbReference>
<comment type="caution">
    <text evidence="16">The sequence shown here is derived from an EMBL/GenBank/DDBJ whole genome shotgun (WGS) entry which is preliminary data.</text>
</comment>
<evidence type="ECO:0000256" key="9">
    <source>
        <dbReference type="ARBA" id="ARBA00022777"/>
    </source>
</evidence>
<evidence type="ECO:0000256" key="1">
    <source>
        <dbReference type="ARBA" id="ARBA00005015"/>
    </source>
</evidence>
<dbReference type="PANTHER" id="PTHR20861">
    <property type="entry name" value="HOMOSERINE/4-DIPHOSPHOCYTIDYL-2-C-METHYL-D-ERYTHRITOL KINASE"/>
    <property type="match status" value="1"/>
</dbReference>
<evidence type="ECO:0000313" key="16">
    <source>
        <dbReference type="EMBL" id="GAA3744825.1"/>
    </source>
</evidence>
<dbReference type="InterPro" id="IPR036554">
    <property type="entry name" value="GHMP_kinase_C_sf"/>
</dbReference>
<dbReference type="Pfam" id="PF00288">
    <property type="entry name" value="GHMP_kinases_N"/>
    <property type="match status" value="1"/>
</dbReference>
<keyword evidence="10 13" id="KW-0067">ATP-binding</keyword>
<evidence type="ECO:0000256" key="10">
    <source>
        <dbReference type="ARBA" id="ARBA00022840"/>
    </source>
</evidence>
<sequence length="320" mass="33175">MPEPGPLAVRVRTPATSANLGPGFDALGLALWLHDEVDVRVRDDERVVVSVEGEGADDVPADPSHLVVRAMRAAYHAAGRPLPGVELHCRNAVPHGRGLGSSASAIVAGVTAASVLLGKGDPRSGDLDRDRIFQVAAEVEGHPDNVAPCVYGGFTIAWSGERTWRAVPLAATAHLTPVVCVPSEQLSTEAARGLLPDTVSHGDAAFTAGRAALLVAALSGHPELLLAATEDRLHESYRAPAMPASAALIHALREHEGLPAVVSGAGPSVLVLCHTDAAPGDPVQISGDLFDSIQRRAGTGWHIRPLKIDPAGVCISSPRS</sequence>
<keyword evidence="6 13" id="KW-0808">Transferase</keyword>
<proteinExistence type="inferred from homology"/>